<comment type="caution">
    <text evidence="2">The sequence shown here is derived from an EMBL/GenBank/DDBJ whole genome shotgun (WGS) entry which is preliminary data.</text>
</comment>
<dbReference type="NCBIfam" id="TIGR00778">
    <property type="entry name" value="ahpD_dom"/>
    <property type="match status" value="1"/>
</dbReference>
<dbReference type="AlphaFoldDB" id="A0A059G8X8"/>
<dbReference type="Proteomes" id="UP000024942">
    <property type="component" value="Unassembled WGS sequence"/>
</dbReference>
<feature type="domain" description="Carboxymuconolactone decarboxylase-like" evidence="1">
    <location>
        <begin position="32"/>
        <end position="108"/>
    </location>
</feature>
<dbReference type="GO" id="GO:0051920">
    <property type="term" value="F:peroxiredoxin activity"/>
    <property type="evidence" value="ECO:0007669"/>
    <property type="project" value="InterPro"/>
</dbReference>
<sequence length="118" mass="12210">MTSVTKDYAAITDGINHGISGLRQTDALETITAFSAMSKAAMGDGALDKKTKELIALAIGAAKQCDGCIGFHTKALKRLGATDEEVAETLGVVVYMGGGPGLMYAGDAWTAWQALKQG</sequence>
<dbReference type="eggNOG" id="COG0599">
    <property type="taxonomic scope" value="Bacteria"/>
</dbReference>
<dbReference type="InterPro" id="IPR029032">
    <property type="entry name" value="AhpD-like"/>
</dbReference>
<dbReference type="STRING" id="1280953.HOC_06688"/>
<dbReference type="Pfam" id="PF02627">
    <property type="entry name" value="CMD"/>
    <property type="match status" value="1"/>
</dbReference>
<dbReference type="InterPro" id="IPR003779">
    <property type="entry name" value="CMD-like"/>
</dbReference>
<dbReference type="OrthoDB" id="1683318at2"/>
<proteinExistence type="predicted"/>
<dbReference type="PANTHER" id="PTHR33930">
    <property type="entry name" value="ALKYL HYDROPEROXIDE REDUCTASE AHPD"/>
    <property type="match status" value="1"/>
</dbReference>
<dbReference type="InterPro" id="IPR004675">
    <property type="entry name" value="AhpD_core"/>
</dbReference>
<gene>
    <name evidence="2" type="ORF">HOC_06688</name>
</gene>
<keyword evidence="3" id="KW-1185">Reference proteome</keyword>
<dbReference type="PATRIC" id="fig|1280953.3.peg.1354"/>
<name>A0A059G8X8_9PROT</name>
<reference evidence="2 3" key="1">
    <citation type="journal article" date="2014" name="Antonie Van Leeuwenhoek">
        <title>Hyphomonas beringensis sp. nov. and Hyphomonas chukchiensis sp. nov., isolated from surface seawater of the Bering Sea and Chukchi Sea.</title>
        <authorList>
            <person name="Li C."/>
            <person name="Lai Q."/>
            <person name="Li G."/>
            <person name="Dong C."/>
            <person name="Wang J."/>
            <person name="Liao Y."/>
            <person name="Shao Z."/>
        </authorList>
    </citation>
    <scope>NUCLEOTIDE SEQUENCE [LARGE SCALE GENOMIC DNA]</scope>
    <source>
        <strain evidence="2 3">SCH89</strain>
    </source>
</reference>
<dbReference type="PANTHER" id="PTHR33930:SF2">
    <property type="entry name" value="BLR3452 PROTEIN"/>
    <property type="match status" value="1"/>
</dbReference>
<accession>A0A059G8X8</accession>
<evidence type="ECO:0000313" key="3">
    <source>
        <dbReference type="Proteomes" id="UP000024942"/>
    </source>
</evidence>
<dbReference type="EMBL" id="ARYL01000007">
    <property type="protein sequence ID" value="KDA03302.1"/>
    <property type="molecule type" value="Genomic_DNA"/>
</dbReference>
<dbReference type="RefSeq" id="WP_035536894.1">
    <property type="nucleotide sequence ID" value="NZ_ARYL01000007.1"/>
</dbReference>
<evidence type="ECO:0000259" key="1">
    <source>
        <dbReference type="Pfam" id="PF02627"/>
    </source>
</evidence>
<dbReference type="SUPFAM" id="SSF69118">
    <property type="entry name" value="AhpD-like"/>
    <property type="match status" value="1"/>
</dbReference>
<dbReference type="Gene3D" id="1.20.1290.10">
    <property type="entry name" value="AhpD-like"/>
    <property type="match status" value="1"/>
</dbReference>
<evidence type="ECO:0000313" key="2">
    <source>
        <dbReference type="EMBL" id="KDA03302.1"/>
    </source>
</evidence>
<organism evidence="2 3">
    <name type="scientific">Hyphomonas oceanitis SCH89</name>
    <dbReference type="NCBI Taxonomy" id="1280953"/>
    <lineage>
        <taxon>Bacteria</taxon>
        <taxon>Pseudomonadati</taxon>
        <taxon>Pseudomonadota</taxon>
        <taxon>Alphaproteobacteria</taxon>
        <taxon>Hyphomonadales</taxon>
        <taxon>Hyphomonadaceae</taxon>
        <taxon>Hyphomonas</taxon>
    </lineage>
</organism>
<protein>
    <recommendedName>
        <fullName evidence="1">Carboxymuconolactone decarboxylase-like domain-containing protein</fullName>
    </recommendedName>
</protein>